<dbReference type="Proteomes" id="UP001480595">
    <property type="component" value="Unassembled WGS sequence"/>
</dbReference>
<gene>
    <name evidence="2" type="ORF">PG994_004118</name>
</gene>
<evidence type="ECO:0000256" key="1">
    <source>
        <dbReference type="SAM" id="MobiDB-lite"/>
    </source>
</evidence>
<proteinExistence type="predicted"/>
<reference evidence="2 3" key="1">
    <citation type="submission" date="2023-01" db="EMBL/GenBank/DDBJ databases">
        <title>Analysis of 21 Apiospora genomes using comparative genomics revels a genus with tremendous synthesis potential of carbohydrate active enzymes and secondary metabolites.</title>
        <authorList>
            <person name="Sorensen T."/>
        </authorList>
    </citation>
    <scope>NUCLEOTIDE SEQUENCE [LARGE SCALE GENOMIC DNA]</scope>
    <source>
        <strain evidence="2 3">CBS 135458</strain>
    </source>
</reference>
<sequence>MENMDNLDSLDIHELGRVLTEDRKPNGQFSPEAMAAIVALRVAGLPRKLIADAFGTPRVEAVNNLVRRFFQEKSPKPKKRSGRPRTRLSTRRQDRRGLGSQRRAQPHAEMQEKA</sequence>
<evidence type="ECO:0000313" key="2">
    <source>
        <dbReference type="EMBL" id="KAK8073219.1"/>
    </source>
</evidence>
<protein>
    <submittedName>
        <fullName evidence="2">Uncharacterized protein</fullName>
    </submittedName>
</protein>
<feature type="compositionally biased region" description="Basic residues" evidence="1">
    <location>
        <begin position="76"/>
        <end position="90"/>
    </location>
</feature>
<name>A0ABR1VTK1_9PEZI</name>
<feature type="region of interest" description="Disordered" evidence="1">
    <location>
        <begin position="70"/>
        <end position="114"/>
    </location>
</feature>
<dbReference type="EMBL" id="JAQQWL010000005">
    <property type="protein sequence ID" value="KAK8073219.1"/>
    <property type="molecule type" value="Genomic_DNA"/>
</dbReference>
<keyword evidence="3" id="KW-1185">Reference proteome</keyword>
<organism evidence="2 3">
    <name type="scientific">Apiospora phragmitis</name>
    <dbReference type="NCBI Taxonomy" id="2905665"/>
    <lineage>
        <taxon>Eukaryota</taxon>
        <taxon>Fungi</taxon>
        <taxon>Dikarya</taxon>
        <taxon>Ascomycota</taxon>
        <taxon>Pezizomycotina</taxon>
        <taxon>Sordariomycetes</taxon>
        <taxon>Xylariomycetidae</taxon>
        <taxon>Amphisphaeriales</taxon>
        <taxon>Apiosporaceae</taxon>
        <taxon>Apiospora</taxon>
    </lineage>
</organism>
<comment type="caution">
    <text evidence="2">The sequence shown here is derived from an EMBL/GenBank/DDBJ whole genome shotgun (WGS) entry which is preliminary data.</text>
</comment>
<accession>A0ABR1VTK1</accession>
<dbReference type="GeneID" id="92088590"/>
<dbReference type="RefSeq" id="XP_066717694.1">
    <property type="nucleotide sequence ID" value="XM_066855527.1"/>
</dbReference>
<evidence type="ECO:0000313" key="3">
    <source>
        <dbReference type="Proteomes" id="UP001480595"/>
    </source>
</evidence>